<gene>
    <name evidence="1" type="ORF">SAMN05192539_102078</name>
</gene>
<evidence type="ECO:0000313" key="2">
    <source>
        <dbReference type="Proteomes" id="UP000198866"/>
    </source>
</evidence>
<reference evidence="2" key="1">
    <citation type="submission" date="2016-10" db="EMBL/GenBank/DDBJ databases">
        <authorList>
            <person name="Varghese N."/>
            <person name="Submissions S."/>
        </authorList>
    </citation>
    <scope>NUCLEOTIDE SEQUENCE [LARGE SCALE GENOMIC DNA]</scope>
    <source>
        <strain evidence="2">LMG 26031</strain>
    </source>
</reference>
<proteinExistence type="predicted"/>
<sequence>MRRRPMMSTSTPDRNAPKKYPVYVLLATSPLCTLDRCHSLLTTGHRSVSDEGSGPSNM</sequence>
<evidence type="ECO:0000313" key="1">
    <source>
        <dbReference type="EMBL" id="SEJ84689.1"/>
    </source>
</evidence>
<keyword evidence="2" id="KW-1185">Reference proteome</keyword>
<name>A0A1H7C4I3_9BURK</name>
<organism evidence="1 2">
    <name type="scientific">Paraburkholderia diazotrophica</name>
    <dbReference type="NCBI Taxonomy" id="667676"/>
    <lineage>
        <taxon>Bacteria</taxon>
        <taxon>Pseudomonadati</taxon>
        <taxon>Pseudomonadota</taxon>
        <taxon>Betaproteobacteria</taxon>
        <taxon>Burkholderiales</taxon>
        <taxon>Burkholderiaceae</taxon>
        <taxon>Paraburkholderia</taxon>
    </lineage>
</organism>
<dbReference type="Proteomes" id="UP000198866">
    <property type="component" value="Unassembled WGS sequence"/>
</dbReference>
<dbReference type="EMBL" id="FNYE01000020">
    <property type="protein sequence ID" value="SEJ84689.1"/>
    <property type="molecule type" value="Genomic_DNA"/>
</dbReference>
<dbReference type="AlphaFoldDB" id="A0A1H7C4I3"/>
<protein>
    <submittedName>
        <fullName evidence="1">Uncharacterized protein</fullName>
    </submittedName>
</protein>
<accession>A0A1H7C4I3</accession>